<accession>A0A7I4E8Y7</accession>
<evidence type="ECO:0000313" key="8">
    <source>
        <dbReference type="EnsemblPlants" id="Pp3c5_8390V3.9"/>
    </source>
</evidence>
<protein>
    <submittedName>
        <fullName evidence="8">Uncharacterized protein</fullName>
    </submittedName>
</protein>
<name>A0A7I4E8Y7_PHYPA</name>
<evidence type="ECO:0000256" key="1">
    <source>
        <dbReference type="ARBA" id="ARBA00004141"/>
    </source>
</evidence>
<feature type="transmembrane region" description="Helical" evidence="7">
    <location>
        <begin position="284"/>
        <end position="305"/>
    </location>
</feature>
<evidence type="ECO:0000256" key="2">
    <source>
        <dbReference type="ARBA" id="ARBA00006690"/>
    </source>
</evidence>
<sequence>MALSMHLMKSLKFNASEFGGFVPVPKSSFALGARPQVNVDSPASMLSLRVVPTTSFYLSKASINSTTYLSRLAYRQFGVDYVLVGCQSSNVKKKKLVCDAASSSASSSSGDQAYFNSFAILGRSFSLKDVQFVCAVVATVLLASANKILHKMALVPLSKYSLFLAQFNTVIYVVTYSTILLMRYQSGIVTKEMLSIPKTRFILVGALEALGLAMSMASASVLPGAIIPVLTQVFLVWQLLLSSTILRKRYTFGQVGGCLLVIAGVVVVVGSGSGGIGVDTLQQSGYFWPCIMIFSTFFFAASSILKELVFRDGAKQLKGGNLDLFVVNTFGSLFQSLFVSMILPVVFNVRGVPFHQILY</sequence>
<dbReference type="GO" id="GO:0016020">
    <property type="term" value="C:membrane"/>
    <property type="evidence" value="ECO:0007669"/>
    <property type="project" value="UniProtKB-SubCell"/>
</dbReference>
<evidence type="ECO:0000256" key="6">
    <source>
        <dbReference type="ARBA" id="ARBA00023136"/>
    </source>
</evidence>
<reference evidence="8 9" key="2">
    <citation type="journal article" date="2018" name="Plant J.">
        <title>The Physcomitrella patens chromosome-scale assembly reveals moss genome structure and evolution.</title>
        <authorList>
            <person name="Lang D."/>
            <person name="Ullrich K.K."/>
            <person name="Murat F."/>
            <person name="Fuchs J."/>
            <person name="Jenkins J."/>
            <person name="Haas F.B."/>
            <person name="Piednoel M."/>
            <person name="Gundlach H."/>
            <person name="Van Bel M."/>
            <person name="Meyberg R."/>
            <person name="Vives C."/>
            <person name="Morata J."/>
            <person name="Symeonidi A."/>
            <person name="Hiss M."/>
            <person name="Muchero W."/>
            <person name="Kamisugi Y."/>
            <person name="Saleh O."/>
            <person name="Blanc G."/>
            <person name="Decker E.L."/>
            <person name="van Gessel N."/>
            <person name="Grimwood J."/>
            <person name="Hayes R.D."/>
            <person name="Graham S.W."/>
            <person name="Gunter L.E."/>
            <person name="McDaniel S.F."/>
            <person name="Hoernstein S.N.W."/>
            <person name="Larsson A."/>
            <person name="Li F.W."/>
            <person name="Perroud P.F."/>
            <person name="Phillips J."/>
            <person name="Ranjan P."/>
            <person name="Rokshar D.S."/>
            <person name="Rothfels C.J."/>
            <person name="Schneider L."/>
            <person name="Shu S."/>
            <person name="Stevenson D.W."/>
            <person name="Thummler F."/>
            <person name="Tillich M."/>
            <person name="Villarreal Aguilar J.C."/>
            <person name="Widiez T."/>
            <person name="Wong G.K."/>
            <person name="Wymore A."/>
            <person name="Zhang Y."/>
            <person name="Zimmer A.D."/>
            <person name="Quatrano R.S."/>
            <person name="Mayer K.F.X."/>
            <person name="Goodstein D."/>
            <person name="Casacuberta J.M."/>
            <person name="Vandepoele K."/>
            <person name="Reski R."/>
            <person name="Cuming A.C."/>
            <person name="Tuskan G.A."/>
            <person name="Maumus F."/>
            <person name="Salse J."/>
            <person name="Schmutz J."/>
            <person name="Rensing S.A."/>
        </authorList>
    </citation>
    <scope>NUCLEOTIDE SEQUENCE [LARGE SCALE GENOMIC DNA]</scope>
    <source>
        <strain evidence="8 9">cv. Gransden 2004</strain>
    </source>
</reference>
<feature type="transmembrane region" description="Helical" evidence="7">
    <location>
        <begin position="325"/>
        <end position="347"/>
    </location>
</feature>
<evidence type="ECO:0000256" key="5">
    <source>
        <dbReference type="ARBA" id="ARBA00022989"/>
    </source>
</evidence>
<comment type="subcellular location">
    <subcellularLocation>
        <location evidence="1">Membrane</location>
        <topology evidence="1">Multi-pass membrane protein</topology>
    </subcellularLocation>
</comment>
<evidence type="ECO:0000256" key="4">
    <source>
        <dbReference type="ARBA" id="ARBA00022692"/>
    </source>
</evidence>
<keyword evidence="5 7" id="KW-1133">Transmembrane helix</keyword>
<dbReference type="GeneID" id="112283019"/>
<evidence type="ECO:0000256" key="3">
    <source>
        <dbReference type="ARBA" id="ARBA00022448"/>
    </source>
</evidence>
<dbReference type="PANTHER" id="PTHR31326">
    <property type="entry name" value="PROTEIN CLT2, CHLOROPLASTIC"/>
    <property type="match status" value="1"/>
</dbReference>
<dbReference type="EnsemblPlants" id="Pp3c5_8390V3.7">
    <property type="protein sequence ID" value="Pp3c5_8390V3.7"/>
    <property type="gene ID" value="Pp3c5_8390"/>
</dbReference>
<evidence type="ECO:0000256" key="7">
    <source>
        <dbReference type="SAM" id="Phobius"/>
    </source>
</evidence>
<dbReference type="RefSeq" id="XP_024377089.1">
    <property type="nucleotide sequence ID" value="XM_024521321.2"/>
</dbReference>
<reference evidence="8" key="3">
    <citation type="submission" date="2020-12" db="UniProtKB">
        <authorList>
            <consortium name="EnsemblPlants"/>
        </authorList>
    </citation>
    <scope>IDENTIFICATION</scope>
</reference>
<dbReference type="InterPro" id="IPR013936">
    <property type="entry name" value="CRT-like"/>
</dbReference>
<proteinExistence type="inferred from homology"/>
<evidence type="ECO:0000313" key="9">
    <source>
        <dbReference type="Proteomes" id="UP000006727"/>
    </source>
</evidence>
<feature type="transmembrane region" description="Helical" evidence="7">
    <location>
        <begin position="258"/>
        <end position="278"/>
    </location>
</feature>
<gene>
    <name evidence="8" type="primary">LOC112283019</name>
</gene>
<dbReference type="EMBL" id="ABEU02000005">
    <property type="status" value="NOT_ANNOTATED_CDS"/>
    <property type="molecule type" value="Genomic_DNA"/>
</dbReference>
<feature type="transmembrane region" description="Helical" evidence="7">
    <location>
        <begin position="201"/>
        <end position="219"/>
    </location>
</feature>
<dbReference type="Gramene" id="Pp3c5_8390V3.7">
    <property type="protein sequence ID" value="Pp3c5_8390V3.7"/>
    <property type="gene ID" value="Pp3c5_8390"/>
</dbReference>
<dbReference type="Gramene" id="Pp3c5_8390V3.9">
    <property type="protein sequence ID" value="Pp3c5_8390V3.9"/>
    <property type="gene ID" value="Pp3c5_8390"/>
</dbReference>
<dbReference type="Proteomes" id="UP000006727">
    <property type="component" value="Chromosome 5"/>
</dbReference>
<dbReference type="EnsemblPlants" id="Pp3c5_8390V3.9">
    <property type="protein sequence ID" value="Pp3c5_8390V3.9"/>
    <property type="gene ID" value="Pp3c5_8390"/>
</dbReference>
<keyword evidence="4 7" id="KW-0812">Transmembrane</keyword>
<reference evidence="8 9" key="1">
    <citation type="journal article" date="2008" name="Science">
        <title>The Physcomitrella genome reveals evolutionary insights into the conquest of land by plants.</title>
        <authorList>
            <person name="Rensing S."/>
            <person name="Lang D."/>
            <person name="Zimmer A."/>
            <person name="Terry A."/>
            <person name="Salamov A."/>
            <person name="Shapiro H."/>
            <person name="Nishiyama T."/>
            <person name="Perroud P.-F."/>
            <person name="Lindquist E."/>
            <person name="Kamisugi Y."/>
            <person name="Tanahashi T."/>
            <person name="Sakakibara K."/>
            <person name="Fujita T."/>
            <person name="Oishi K."/>
            <person name="Shin-I T."/>
            <person name="Kuroki Y."/>
            <person name="Toyoda A."/>
            <person name="Suzuki Y."/>
            <person name="Hashimoto A."/>
            <person name="Yamaguchi K."/>
            <person name="Sugano A."/>
            <person name="Kohara Y."/>
            <person name="Fujiyama A."/>
            <person name="Anterola A."/>
            <person name="Aoki S."/>
            <person name="Ashton N."/>
            <person name="Barbazuk W.B."/>
            <person name="Barker E."/>
            <person name="Bennetzen J."/>
            <person name="Bezanilla M."/>
            <person name="Blankenship R."/>
            <person name="Cho S.H."/>
            <person name="Dutcher S."/>
            <person name="Estelle M."/>
            <person name="Fawcett J.A."/>
            <person name="Gundlach H."/>
            <person name="Hanada K."/>
            <person name="Heyl A."/>
            <person name="Hicks K.A."/>
            <person name="Hugh J."/>
            <person name="Lohr M."/>
            <person name="Mayer K."/>
            <person name="Melkozernov A."/>
            <person name="Murata T."/>
            <person name="Nelson D."/>
            <person name="Pils B."/>
            <person name="Prigge M."/>
            <person name="Reiss B."/>
            <person name="Renner T."/>
            <person name="Rombauts S."/>
            <person name="Rushton P."/>
            <person name="Sanderfoot A."/>
            <person name="Schween G."/>
            <person name="Shiu S.-H."/>
            <person name="Stueber K."/>
            <person name="Theodoulou F.L."/>
            <person name="Tu H."/>
            <person name="Van de Peer Y."/>
            <person name="Verrier P.J."/>
            <person name="Waters E."/>
            <person name="Wood A."/>
            <person name="Yang L."/>
            <person name="Cove D."/>
            <person name="Cuming A."/>
            <person name="Hasebe M."/>
            <person name="Lucas S."/>
            <person name="Mishler D.B."/>
            <person name="Reski R."/>
            <person name="Grigoriev I."/>
            <person name="Quatrano R.S."/>
            <person name="Boore J.L."/>
        </authorList>
    </citation>
    <scope>NUCLEOTIDE SEQUENCE [LARGE SCALE GENOMIC DNA]</scope>
    <source>
        <strain evidence="8 9">cv. Gransden 2004</strain>
    </source>
</reference>
<comment type="similarity">
    <text evidence="2">Belongs to the CRT-like transporter family.</text>
</comment>
<feature type="transmembrane region" description="Helical" evidence="7">
    <location>
        <begin position="225"/>
        <end position="246"/>
    </location>
</feature>
<keyword evidence="9" id="KW-1185">Reference proteome</keyword>
<dbReference type="AlphaFoldDB" id="A0A7I4E8Y7"/>
<keyword evidence="6 7" id="KW-0472">Membrane</keyword>
<dbReference type="PANTHER" id="PTHR31326:SF1">
    <property type="entry name" value="PROTEIN CLT2, CHLOROPLASTIC"/>
    <property type="match status" value="1"/>
</dbReference>
<feature type="transmembrane region" description="Helical" evidence="7">
    <location>
        <begin position="161"/>
        <end position="181"/>
    </location>
</feature>
<organism evidence="8 9">
    <name type="scientific">Physcomitrium patens</name>
    <name type="common">Spreading-leaved earth moss</name>
    <name type="synonym">Physcomitrella patens</name>
    <dbReference type="NCBI Taxonomy" id="3218"/>
    <lineage>
        <taxon>Eukaryota</taxon>
        <taxon>Viridiplantae</taxon>
        <taxon>Streptophyta</taxon>
        <taxon>Embryophyta</taxon>
        <taxon>Bryophyta</taxon>
        <taxon>Bryophytina</taxon>
        <taxon>Bryopsida</taxon>
        <taxon>Funariidae</taxon>
        <taxon>Funariales</taxon>
        <taxon>Funariaceae</taxon>
        <taxon>Physcomitrium</taxon>
    </lineage>
</organism>
<keyword evidence="3" id="KW-0813">Transport</keyword>
<dbReference type="Pfam" id="PF08627">
    <property type="entry name" value="CRT-like"/>
    <property type="match status" value="1"/>
</dbReference>